<organism evidence="7 8">
    <name type="scientific">Capnocytophaga gingivalis</name>
    <dbReference type="NCBI Taxonomy" id="1017"/>
    <lineage>
        <taxon>Bacteria</taxon>
        <taxon>Pseudomonadati</taxon>
        <taxon>Bacteroidota</taxon>
        <taxon>Flavobacteriia</taxon>
        <taxon>Flavobacteriales</taxon>
        <taxon>Flavobacteriaceae</taxon>
        <taxon>Capnocytophaga</taxon>
    </lineage>
</organism>
<feature type="binding site" evidence="5">
    <location>
        <position position="89"/>
    </location>
    <ligand>
        <name>S-adenosyl-L-methionine</name>
        <dbReference type="ChEBI" id="CHEBI:59789"/>
    </ligand>
</feature>
<dbReference type="PROSITE" id="PS01184">
    <property type="entry name" value="UBIE_2"/>
    <property type="match status" value="1"/>
</dbReference>
<evidence type="ECO:0000313" key="8">
    <source>
        <dbReference type="Proteomes" id="UP000217250"/>
    </source>
</evidence>
<proteinExistence type="inferred from homology"/>
<evidence type="ECO:0000256" key="6">
    <source>
        <dbReference type="SAM" id="MobiDB-lite"/>
    </source>
</evidence>
<dbReference type="RefSeq" id="WP_095909856.1">
    <property type="nucleotide sequence ID" value="NZ_CAUPXI010000004.1"/>
</dbReference>
<sequence length="245" mass="27250">MQQEEIVTPDKNSNKGKKEQVQEMFDTISPSYDGLNRVMTLRMDISWRKHVREKIAQIKPGTILDVATGTGDLAIELSKIPSAHITAVDISQGMLSVGEKKVKELGLSERIVMQVADSENLPFADGSFDAVTVSFGIRNFENLHKGLSELRRVLRPGGRLVILETSVPTRFPYKQGYKLYTKFIVPLMGKLLAKNKNAYSYLSESAAKFPFGKKLSGILKDEIGFSKVHFIPQSLGVATIYIADK</sequence>
<dbReference type="InterPro" id="IPR023576">
    <property type="entry name" value="UbiE/COQ5_MeTrFase_CS"/>
</dbReference>
<dbReference type="Proteomes" id="UP000217250">
    <property type="component" value="Chromosome"/>
</dbReference>
<accession>A0A250FMV0</accession>
<dbReference type="GO" id="GO:0043770">
    <property type="term" value="F:demethylmenaquinone methyltransferase activity"/>
    <property type="evidence" value="ECO:0007669"/>
    <property type="project" value="UniProtKB-UniRule"/>
</dbReference>
<dbReference type="GO" id="GO:0009234">
    <property type="term" value="P:menaquinone biosynthetic process"/>
    <property type="evidence" value="ECO:0007669"/>
    <property type="project" value="UniProtKB-UniRule"/>
</dbReference>
<dbReference type="EMBL" id="CP022386">
    <property type="protein sequence ID" value="ATA86479.1"/>
    <property type="molecule type" value="Genomic_DNA"/>
</dbReference>
<dbReference type="InterPro" id="IPR004033">
    <property type="entry name" value="UbiE/COQ5_MeTrFase"/>
</dbReference>
<dbReference type="UniPathway" id="UPA00079">
    <property type="reaction ID" value="UER00169"/>
</dbReference>
<evidence type="ECO:0000313" key="7">
    <source>
        <dbReference type="EMBL" id="ATA86479.1"/>
    </source>
</evidence>
<comment type="similarity">
    <text evidence="5">Belongs to the class I-like SAM-binding methyltransferase superfamily. MenG/UbiE family.</text>
</comment>
<dbReference type="PANTHER" id="PTHR43591">
    <property type="entry name" value="METHYLTRANSFERASE"/>
    <property type="match status" value="1"/>
</dbReference>
<dbReference type="CDD" id="cd02440">
    <property type="entry name" value="AdoMet_MTases"/>
    <property type="match status" value="1"/>
</dbReference>
<feature type="binding site" evidence="5">
    <location>
        <position position="134"/>
    </location>
    <ligand>
        <name>S-adenosyl-L-methionine</name>
        <dbReference type="ChEBI" id="CHEBI:59789"/>
    </ligand>
</feature>
<dbReference type="OrthoDB" id="9808140at2"/>
<gene>
    <name evidence="5" type="primary">menG</name>
    <name evidence="7" type="ORF">CGC50_04465</name>
</gene>
<feature type="binding site" evidence="5">
    <location>
        <position position="70"/>
    </location>
    <ligand>
        <name>S-adenosyl-L-methionine</name>
        <dbReference type="ChEBI" id="CHEBI:59789"/>
    </ligand>
</feature>
<dbReference type="InterPro" id="IPR029063">
    <property type="entry name" value="SAM-dependent_MTases_sf"/>
</dbReference>
<evidence type="ECO:0000256" key="2">
    <source>
        <dbReference type="ARBA" id="ARBA00022603"/>
    </source>
</evidence>
<name>A0A250FMV0_9FLAO</name>
<dbReference type="SUPFAM" id="SSF53335">
    <property type="entry name" value="S-adenosyl-L-methionine-dependent methyltransferases"/>
    <property type="match status" value="1"/>
</dbReference>
<evidence type="ECO:0000256" key="5">
    <source>
        <dbReference type="HAMAP-Rule" id="MF_01813"/>
    </source>
</evidence>
<dbReference type="AlphaFoldDB" id="A0A250FMV0"/>
<dbReference type="KEGG" id="cgh:CGC50_04465"/>
<dbReference type="EC" id="2.1.1.163" evidence="5"/>
<dbReference type="Gene3D" id="3.40.50.150">
    <property type="entry name" value="Vaccinia Virus protein VP39"/>
    <property type="match status" value="1"/>
</dbReference>
<dbReference type="GO" id="GO:0032259">
    <property type="term" value="P:methylation"/>
    <property type="evidence" value="ECO:0007669"/>
    <property type="project" value="UniProtKB-KW"/>
</dbReference>
<keyword evidence="1 5" id="KW-0474">Menaquinone biosynthesis</keyword>
<dbReference type="Pfam" id="PF01209">
    <property type="entry name" value="Ubie_methyltran"/>
    <property type="match status" value="1"/>
</dbReference>
<keyword evidence="4 5" id="KW-0949">S-adenosyl-L-methionine</keyword>
<dbReference type="PANTHER" id="PTHR43591:SF24">
    <property type="entry name" value="2-METHOXY-6-POLYPRENYL-1,4-BENZOQUINOL METHYLASE, MITOCHONDRIAL"/>
    <property type="match status" value="1"/>
</dbReference>
<reference evidence="8" key="1">
    <citation type="submission" date="2017-06" db="EMBL/GenBank/DDBJ databases">
        <title>Capnocytophaga spp. assemblies.</title>
        <authorList>
            <person name="Gulvik C.A."/>
        </authorList>
    </citation>
    <scope>NUCLEOTIDE SEQUENCE [LARGE SCALE GENOMIC DNA]</scope>
    <source>
        <strain evidence="8">H1496</strain>
    </source>
</reference>
<evidence type="ECO:0000256" key="3">
    <source>
        <dbReference type="ARBA" id="ARBA00022679"/>
    </source>
</evidence>
<evidence type="ECO:0000256" key="1">
    <source>
        <dbReference type="ARBA" id="ARBA00022428"/>
    </source>
</evidence>
<comment type="pathway">
    <text evidence="5">Quinol/quinone metabolism; menaquinone biosynthesis; menaquinol from 1,4-dihydroxy-2-naphthoate: step 2/2.</text>
</comment>
<dbReference type="HAMAP" id="MF_01813">
    <property type="entry name" value="MenG_UbiE_methyltr"/>
    <property type="match status" value="1"/>
</dbReference>
<dbReference type="NCBIfam" id="NF001244">
    <property type="entry name" value="PRK00216.1-5"/>
    <property type="match status" value="1"/>
</dbReference>
<keyword evidence="3 5" id="KW-0808">Transferase</keyword>
<keyword evidence="2 5" id="KW-0489">Methyltransferase</keyword>
<evidence type="ECO:0000256" key="4">
    <source>
        <dbReference type="ARBA" id="ARBA00022691"/>
    </source>
</evidence>
<dbReference type="GeneID" id="84807815"/>
<dbReference type="NCBIfam" id="TIGR01934">
    <property type="entry name" value="MenG_MenH_UbiE"/>
    <property type="match status" value="1"/>
</dbReference>
<dbReference type="PROSITE" id="PS51608">
    <property type="entry name" value="SAM_MT_UBIE"/>
    <property type="match status" value="1"/>
</dbReference>
<comment type="function">
    <text evidence="5">Methyltransferase required for the conversion of demethylmenaquinol (DMKH2) to menaquinol (MKH2).</text>
</comment>
<feature type="binding site" evidence="5">
    <location>
        <begin position="117"/>
        <end position="118"/>
    </location>
    <ligand>
        <name>S-adenosyl-L-methionine</name>
        <dbReference type="ChEBI" id="CHEBI:59789"/>
    </ligand>
</feature>
<comment type="catalytic activity">
    <reaction evidence="5">
        <text>a 2-demethylmenaquinol + S-adenosyl-L-methionine = a menaquinol + S-adenosyl-L-homocysteine + H(+)</text>
        <dbReference type="Rhea" id="RHEA:42640"/>
        <dbReference type="Rhea" id="RHEA-COMP:9539"/>
        <dbReference type="Rhea" id="RHEA-COMP:9563"/>
        <dbReference type="ChEBI" id="CHEBI:15378"/>
        <dbReference type="ChEBI" id="CHEBI:18151"/>
        <dbReference type="ChEBI" id="CHEBI:55437"/>
        <dbReference type="ChEBI" id="CHEBI:57856"/>
        <dbReference type="ChEBI" id="CHEBI:59789"/>
        <dbReference type="EC" id="2.1.1.163"/>
    </reaction>
</comment>
<protein>
    <recommendedName>
        <fullName evidence="5">Demethylmenaquinone methyltransferase</fullName>
        <ecNumber evidence="5">2.1.1.163</ecNumber>
    </recommendedName>
</protein>
<feature type="region of interest" description="Disordered" evidence="6">
    <location>
        <begin position="1"/>
        <end position="20"/>
    </location>
</feature>